<feature type="region of interest" description="Disordered" evidence="2">
    <location>
        <begin position="173"/>
        <end position="193"/>
    </location>
</feature>
<evidence type="ECO:0000256" key="2">
    <source>
        <dbReference type="SAM" id="MobiDB-lite"/>
    </source>
</evidence>
<reference evidence="4" key="1">
    <citation type="submission" date="2016-10" db="EMBL/GenBank/DDBJ databases">
        <authorList>
            <person name="Varghese N."/>
            <person name="Submissions S."/>
        </authorList>
    </citation>
    <scope>NUCLEOTIDE SEQUENCE [LARGE SCALE GENOMIC DNA]</scope>
    <source>
        <strain evidence="4">DSM 45237</strain>
    </source>
</reference>
<protein>
    <recommendedName>
        <fullName evidence="5">DUF4352 domain-containing protein</fullName>
    </recommendedName>
</protein>
<dbReference type="InterPro" id="IPR029050">
    <property type="entry name" value="Immunoprotect_excell_Ig-like"/>
</dbReference>
<gene>
    <name evidence="3" type="ORF">SAMN04488561_2850</name>
</gene>
<dbReference type="AlphaFoldDB" id="A0A1H5LZB7"/>
<sequence length="193" mass="20387">MARHRRARRPSPAGLAAMIAVVIAAGVVGDRADTWWPRTGPFVDEATAGGRAVVEPVEVTVHGARAATVLSDGLDERASDGVWVAVDVTAAALDEPAAISGMALRDRRGREFASSNRADNPMIGNPFDPRVPERGEVVFELPSDALGRLTLVISPDAPGRVVPRAEAEVALRIDTADDEPLEPRSRDLAEATG</sequence>
<keyword evidence="1" id="KW-0732">Signal</keyword>
<dbReference type="STRING" id="561176.SAMN04488561_2850"/>
<dbReference type="EMBL" id="FNUC01000003">
    <property type="protein sequence ID" value="SEE82334.1"/>
    <property type="molecule type" value="Genomic_DNA"/>
</dbReference>
<proteinExistence type="predicted"/>
<dbReference type="RefSeq" id="WP_069113369.1">
    <property type="nucleotide sequence ID" value="NZ_FNUC01000003.1"/>
</dbReference>
<dbReference type="Proteomes" id="UP000181980">
    <property type="component" value="Unassembled WGS sequence"/>
</dbReference>
<accession>A0A1H5LZB7</accession>
<keyword evidence="4" id="KW-1185">Reference proteome</keyword>
<name>A0A1H5LZB7_9ACTN</name>
<evidence type="ECO:0000313" key="3">
    <source>
        <dbReference type="EMBL" id="SEE82334.1"/>
    </source>
</evidence>
<dbReference type="OrthoDB" id="5189401at2"/>
<organism evidence="3 4">
    <name type="scientific">Jiangella alba</name>
    <dbReference type="NCBI Taxonomy" id="561176"/>
    <lineage>
        <taxon>Bacteria</taxon>
        <taxon>Bacillati</taxon>
        <taxon>Actinomycetota</taxon>
        <taxon>Actinomycetes</taxon>
        <taxon>Jiangellales</taxon>
        <taxon>Jiangellaceae</taxon>
        <taxon>Jiangella</taxon>
    </lineage>
</organism>
<evidence type="ECO:0000256" key="1">
    <source>
        <dbReference type="ARBA" id="ARBA00022729"/>
    </source>
</evidence>
<evidence type="ECO:0008006" key="5">
    <source>
        <dbReference type="Google" id="ProtNLM"/>
    </source>
</evidence>
<dbReference type="Gene3D" id="2.60.40.1240">
    <property type="match status" value="1"/>
</dbReference>
<evidence type="ECO:0000313" key="4">
    <source>
        <dbReference type="Proteomes" id="UP000181980"/>
    </source>
</evidence>